<feature type="domain" description="Glycosyltransferase subfamily 4-like N-terminal" evidence="2">
    <location>
        <begin position="46"/>
        <end position="141"/>
    </location>
</feature>
<dbReference type="SUPFAM" id="SSF53756">
    <property type="entry name" value="UDP-Glycosyltransferase/glycogen phosphorylase"/>
    <property type="match status" value="1"/>
</dbReference>
<protein>
    <submittedName>
        <fullName evidence="3">Glycosyltransferase family 4 protein</fullName>
    </submittedName>
</protein>
<evidence type="ECO:0000313" key="4">
    <source>
        <dbReference type="Proteomes" id="UP001315967"/>
    </source>
</evidence>
<proteinExistence type="predicted"/>
<dbReference type="InterPro" id="IPR028098">
    <property type="entry name" value="Glyco_trans_4-like_N"/>
</dbReference>
<dbReference type="Gene3D" id="3.40.50.2000">
    <property type="entry name" value="Glycogen Phosphorylase B"/>
    <property type="match status" value="2"/>
</dbReference>
<organism evidence="3 4">
    <name type="scientific">Fundicoccus culcitae</name>
    <dbReference type="NCBI Taxonomy" id="2969821"/>
    <lineage>
        <taxon>Bacteria</taxon>
        <taxon>Bacillati</taxon>
        <taxon>Bacillota</taxon>
        <taxon>Bacilli</taxon>
        <taxon>Lactobacillales</taxon>
        <taxon>Aerococcaceae</taxon>
        <taxon>Fundicoccus</taxon>
    </lineage>
</organism>
<dbReference type="PANTHER" id="PTHR45947:SF3">
    <property type="entry name" value="SULFOQUINOVOSYL TRANSFERASE SQD2"/>
    <property type="match status" value="1"/>
</dbReference>
<accession>A0ABY5P260</accession>
<sequence length="339" mass="39270">MITINMFSQAESVKGQGVGSAYIELIKMLKKHFNHLFQININQYTPSDISHYHTVNPQYYLSTFLKGRRGKTVGYVHFLPETLEGSLKLNKVSRKIAEKYVLAFYRRMDQLVVVNPVFGKELEKYNFPAEKITYIPNFVSKEQFFPINTAEKVAFRQQTGIAEEAFVVMGAGQIQKRKGVDDFFQLAYDNPDIQFIWVGGFSFGRMTDGYEKYTKVYNNPPANLKFTGIVDRDEMNKYYNIADVFLLPSYNELFPMSILEAFSCGTPVMVRDLELYRAIIDGYYLNAKDRSEMESILRDLKANPQLLEPYQAKSLAASDYYSEENVAQMWREFYEGLLE</sequence>
<dbReference type="PANTHER" id="PTHR45947">
    <property type="entry name" value="SULFOQUINOVOSYL TRANSFERASE SQD2"/>
    <property type="match status" value="1"/>
</dbReference>
<dbReference type="Proteomes" id="UP001315967">
    <property type="component" value="Chromosome"/>
</dbReference>
<dbReference type="CDD" id="cd03801">
    <property type="entry name" value="GT4_PimA-like"/>
    <property type="match status" value="1"/>
</dbReference>
<dbReference type="Pfam" id="PF13439">
    <property type="entry name" value="Glyco_transf_4"/>
    <property type="match status" value="1"/>
</dbReference>
<keyword evidence="4" id="KW-1185">Reference proteome</keyword>
<dbReference type="InterPro" id="IPR001296">
    <property type="entry name" value="Glyco_trans_1"/>
</dbReference>
<dbReference type="InterPro" id="IPR050194">
    <property type="entry name" value="Glycosyltransferase_grp1"/>
</dbReference>
<dbReference type="Pfam" id="PF00534">
    <property type="entry name" value="Glycos_transf_1"/>
    <property type="match status" value="1"/>
</dbReference>
<evidence type="ECO:0000259" key="2">
    <source>
        <dbReference type="Pfam" id="PF13439"/>
    </source>
</evidence>
<reference evidence="3 4" key="1">
    <citation type="submission" date="2022-08" db="EMBL/GenBank/DDBJ databases">
        <title>Aerococcaceae sp. nov isolated from spoiled eye mask.</title>
        <authorList>
            <person name="Zhou G."/>
            <person name="Xie X.-B."/>
            <person name="Shi Q.-S."/>
            <person name="Wang Y.-S."/>
            <person name="Wen X."/>
            <person name="Peng H."/>
            <person name="Yang X.-J."/>
            <person name="Tao H.-B."/>
            <person name="Huang X.-M."/>
        </authorList>
    </citation>
    <scope>NUCLEOTIDE SEQUENCE [LARGE SCALE GENOMIC DNA]</scope>
    <source>
        <strain evidence="4">DM20194951</strain>
    </source>
</reference>
<dbReference type="EMBL" id="CP102453">
    <property type="protein sequence ID" value="UUX32796.1"/>
    <property type="molecule type" value="Genomic_DNA"/>
</dbReference>
<name>A0ABY5P260_9LACT</name>
<feature type="domain" description="Glycosyl transferase family 1" evidence="1">
    <location>
        <begin position="155"/>
        <end position="281"/>
    </location>
</feature>
<dbReference type="RefSeq" id="WP_313792296.1">
    <property type="nucleotide sequence ID" value="NZ_CP102453.1"/>
</dbReference>
<gene>
    <name evidence="3" type="ORF">NRE15_07640</name>
</gene>
<evidence type="ECO:0000313" key="3">
    <source>
        <dbReference type="EMBL" id="UUX32796.1"/>
    </source>
</evidence>
<evidence type="ECO:0000259" key="1">
    <source>
        <dbReference type="Pfam" id="PF00534"/>
    </source>
</evidence>